<evidence type="ECO:0000313" key="3">
    <source>
        <dbReference type="Proteomes" id="UP000198855"/>
    </source>
</evidence>
<dbReference type="STRING" id="1045775.SAMN05216378_4731"/>
<evidence type="ECO:0000313" key="2">
    <source>
        <dbReference type="EMBL" id="SFF01192.1"/>
    </source>
</evidence>
<organism evidence="2 3">
    <name type="scientific">Paenibacillus catalpae</name>
    <dbReference type="NCBI Taxonomy" id="1045775"/>
    <lineage>
        <taxon>Bacteria</taxon>
        <taxon>Bacillati</taxon>
        <taxon>Bacillota</taxon>
        <taxon>Bacilli</taxon>
        <taxon>Bacillales</taxon>
        <taxon>Paenibacillaceae</taxon>
        <taxon>Paenibacillus</taxon>
    </lineage>
</organism>
<sequence length="43" mass="4694">MGYPVAGANTGYAPVQGVWNNSAAYILVLFVLLVIIIRTCNFY</sequence>
<evidence type="ECO:0000256" key="1">
    <source>
        <dbReference type="SAM" id="Phobius"/>
    </source>
</evidence>
<name>A0A1I2F7A3_9BACL</name>
<reference evidence="3" key="1">
    <citation type="submission" date="2016-10" db="EMBL/GenBank/DDBJ databases">
        <authorList>
            <person name="Varghese N."/>
            <person name="Submissions S."/>
        </authorList>
    </citation>
    <scope>NUCLEOTIDE SEQUENCE [LARGE SCALE GENOMIC DNA]</scope>
    <source>
        <strain evidence="3">CGMCC 1.10784</strain>
    </source>
</reference>
<accession>A0A1I2F7A3</accession>
<keyword evidence="1" id="KW-0812">Transmembrane</keyword>
<protein>
    <recommendedName>
        <fullName evidence="4">Sporulation protein YjcZ</fullName>
    </recommendedName>
</protein>
<dbReference type="Proteomes" id="UP000198855">
    <property type="component" value="Unassembled WGS sequence"/>
</dbReference>
<keyword evidence="1" id="KW-0472">Membrane</keyword>
<dbReference type="AlphaFoldDB" id="A0A1I2F7A3"/>
<proteinExistence type="predicted"/>
<keyword evidence="1" id="KW-1133">Transmembrane helix</keyword>
<evidence type="ECO:0008006" key="4">
    <source>
        <dbReference type="Google" id="ProtNLM"/>
    </source>
</evidence>
<keyword evidence="3" id="KW-1185">Reference proteome</keyword>
<dbReference type="EMBL" id="FOMT01000005">
    <property type="protein sequence ID" value="SFF01192.1"/>
    <property type="molecule type" value="Genomic_DNA"/>
</dbReference>
<gene>
    <name evidence="2" type="ORF">SAMN05216378_4731</name>
</gene>
<dbReference type="RefSeq" id="WP_139230825.1">
    <property type="nucleotide sequence ID" value="NZ_FOMT01000005.1"/>
</dbReference>
<feature type="transmembrane region" description="Helical" evidence="1">
    <location>
        <begin position="22"/>
        <end position="40"/>
    </location>
</feature>